<dbReference type="EMBL" id="VSRR010059686">
    <property type="protein sequence ID" value="MPC82402.1"/>
    <property type="molecule type" value="Genomic_DNA"/>
</dbReference>
<evidence type="ECO:0000313" key="1">
    <source>
        <dbReference type="EMBL" id="MPC82402.1"/>
    </source>
</evidence>
<dbReference type="AlphaFoldDB" id="A0A5B7IEU6"/>
<reference evidence="1 2" key="1">
    <citation type="submission" date="2019-05" db="EMBL/GenBank/DDBJ databases">
        <title>Another draft genome of Portunus trituberculatus and its Hox gene families provides insights of decapod evolution.</title>
        <authorList>
            <person name="Jeong J.-H."/>
            <person name="Song I."/>
            <person name="Kim S."/>
            <person name="Choi T."/>
            <person name="Kim D."/>
            <person name="Ryu S."/>
            <person name="Kim W."/>
        </authorList>
    </citation>
    <scope>NUCLEOTIDE SEQUENCE [LARGE SCALE GENOMIC DNA]</scope>
    <source>
        <tissue evidence="1">Muscle</tissue>
    </source>
</reference>
<sequence>MGQLARADEDVVVAGRIRGRGGNAMWCIRLIHACHPRLLAQPRLGRHAPRPPPTPVNGLRPGCQISPYEWNLHLPHSTYSRIAITTPHPLVSPLSYVLLHRAITALLHLALFFLPPRG</sequence>
<comment type="caution">
    <text evidence="1">The sequence shown here is derived from an EMBL/GenBank/DDBJ whole genome shotgun (WGS) entry which is preliminary data.</text>
</comment>
<protein>
    <submittedName>
        <fullName evidence="1">Uncharacterized protein</fullName>
    </submittedName>
</protein>
<organism evidence="1 2">
    <name type="scientific">Portunus trituberculatus</name>
    <name type="common">Swimming crab</name>
    <name type="synonym">Neptunus trituberculatus</name>
    <dbReference type="NCBI Taxonomy" id="210409"/>
    <lineage>
        <taxon>Eukaryota</taxon>
        <taxon>Metazoa</taxon>
        <taxon>Ecdysozoa</taxon>
        <taxon>Arthropoda</taxon>
        <taxon>Crustacea</taxon>
        <taxon>Multicrustacea</taxon>
        <taxon>Malacostraca</taxon>
        <taxon>Eumalacostraca</taxon>
        <taxon>Eucarida</taxon>
        <taxon>Decapoda</taxon>
        <taxon>Pleocyemata</taxon>
        <taxon>Brachyura</taxon>
        <taxon>Eubrachyura</taxon>
        <taxon>Portunoidea</taxon>
        <taxon>Portunidae</taxon>
        <taxon>Portuninae</taxon>
        <taxon>Portunus</taxon>
    </lineage>
</organism>
<evidence type="ECO:0000313" key="2">
    <source>
        <dbReference type="Proteomes" id="UP000324222"/>
    </source>
</evidence>
<accession>A0A5B7IEU6</accession>
<name>A0A5B7IEU6_PORTR</name>
<keyword evidence="2" id="KW-1185">Reference proteome</keyword>
<gene>
    <name evidence="1" type="ORF">E2C01_077069</name>
</gene>
<dbReference type="Proteomes" id="UP000324222">
    <property type="component" value="Unassembled WGS sequence"/>
</dbReference>
<proteinExistence type="predicted"/>